<protein>
    <submittedName>
        <fullName evidence="2">Uncharacterized protein</fullName>
    </submittedName>
</protein>
<gene>
    <name evidence="2" type="ORF">RW1_022_01440</name>
</gene>
<evidence type="ECO:0000313" key="3">
    <source>
        <dbReference type="Proteomes" id="UP000019491"/>
    </source>
</evidence>
<feature type="region of interest" description="Disordered" evidence="1">
    <location>
        <begin position="150"/>
        <end position="220"/>
    </location>
</feature>
<feature type="region of interest" description="Disordered" evidence="1">
    <location>
        <begin position="305"/>
        <end position="325"/>
    </location>
</feature>
<reference evidence="2 3" key="1">
    <citation type="submission" date="2014-02" db="EMBL/GenBank/DDBJ databases">
        <title>Whole genome shotgun sequence of Rhodococcus wratislaviensis NBRC 100605.</title>
        <authorList>
            <person name="Hosoyama A."/>
            <person name="Tsuchikane K."/>
            <person name="Yoshida I."/>
            <person name="Ohji S."/>
            <person name="Ichikawa N."/>
            <person name="Yamazoe A."/>
            <person name="Fujita N."/>
        </authorList>
    </citation>
    <scope>NUCLEOTIDE SEQUENCE [LARGE SCALE GENOMIC DNA]</scope>
    <source>
        <strain evidence="2 3">NBRC 100605</strain>
    </source>
</reference>
<feature type="region of interest" description="Disordered" evidence="1">
    <location>
        <begin position="1"/>
        <end position="32"/>
    </location>
</feature>
<dbReference type="Proteomes" id="UP000019491">
    <property type="component" value="Unassembled WGS sequence"/>
</dbReference>
<keyword evidence="3" id="KW-1185">Reference proteome</keyword>
<accession>X0PRL3</accession>
<dbReference type="AlphaFoldDB" id="X0PRL3"/>
<name>X0PRL3_RHOWR</name>
<organism evidence="2 3">
    <name type="scientific">Rhodococcus wratislaviensis NBRC 100605</name>
    <dbReference type="NCBI Taxonomy" id="1219028"/>
    <lineage>
        <taxon>Bacteria</taxon>
        <taxon>Bacillati</taxon>
        <taxon>Actinomycetota</taxon>
        <taxon>Actinomycetes</taxon>
        <taxon>Mycobacteriales</taxon>
        <taxon>Nocardiaceae</taxon>
        <taxon>Rhodococcus</taxon>
    </lineage>
</organism>
<feature type="compositionally biased region" description="Basic and acidic residues" evidence="1">
    <location>
        <begin position="178"/>
        <end position="188"/>
    </location>
</feature>
<comment type="caution">
    <text evidence="2">The sequence shown here is derived from an EMBL/GenBank/DDBJ whole genome shotgun (WGS) entry which is preliminary data.</text>
</comment>
<proteinExistence type="predicted"/>
<evidence type="ECO:0000256" key="1">
    <source>
        <dbReference type="SAM" id="MobiDB-lite"/>
    </source>
</evidence>
<dbReference type="EMBL" id="BAWF01000022">
    <property type="protein sequence ID" value="GAF45564.1"/>
    <property type="molecule type" value="Genomic_DNA"/>
</dbReference>
<evidence type="ECO:0000313" key="2">
    <source>
        <dbReference type="EMBL" id="GAF45564.1"/>
    </source>
</evidence>
<sequence length="355" mass="39009">MILARTACGDRDTGLTGRPSSPTGWTGGPLGSGRAGAIRGLVGGYDRAGVGAGVAGGGLPEGGGERPQQRVPRLRRLGHRLHQGGDIQLPGIRRRPSGGVVLAGEVRDRQHGGRHPRQCDQHLEETLPIQRPVTVLEGMRGKRRHYLLDGGQSSGEGVADHRRQVPGIGAGGGQIGDGADRGGHRQPVDELPILPRQHTPMHDHGGQRQPDPPGRGQLHHIGIQIPQPKQAGSGAMREHPRRDRLIQPLPHHRIRVQRQPRHPLIQMHVLRHPCQPVQPMMQPLEHPRIDHPLELLHRHRRHRPRLPAGHHTPLLGSQRHHPRSTTIRSHATIIHTFPNIHGRTCNYRATIKGGR</sequence>